<dbReference type="SMR" id="A0A0B2NUF1"/>
<keyword evidence="3" id="KW-0804">Transcription</keyword>
<dbReference type="InterPro" id="IPR009057">
    <property type="entry name" value="Homeodomain-like_sf"/>
</dbReference>
<dbReference type="GO" id="GO:0005634">
    <property type="term" value="C:nucleus"/>
    <property type="evidence" value="ECO:0007669"/>
    <property type="project" value="UniProtKB-SubCell"/>
</dbReference>
<keyword evidence="4" id="KW-0539">Nucleus</keyword>
<evidence type="ECO:0000256" key="2">
    <source>
        <dbReference type="ARBA" id="ARBA00023015"/>
    </source>
</evidence>
<evidence type="ECO:0000256" key="4">
    <source>
        <dbReference type="ARBA" id="ARBA00023242"/>
    </source>
</evidence>
<comment type="subcellular location">
    <subcellularLocation>
        <location evidence="1">Nucleus</location>
    </subcellularLocation>
</comment>
<dbReference type="FunFam" id="1.10.10.60:FF:000002">
    <property type="entry name" value="Myb family transcription factor"/>
    <property type="match status" value="1"/>
</dbReference>
<evidence type="ECO:0000259" key="6">
    <source>
        <dbReference type="PROSITE" id="PS51294"/>
    </source>
</evidence>
<dbReference type="PANTHER" id="PTHR31314">
    <property type="entry name" value="MYB FAMILY TRANSCRIPTION FACTOR PHL7-LIKE"/>
    <property type="match status" value="1"/>
</dbReference>
<evidence type="ECO:0000313" key="8">
    <source>
        <dbReference type="EMBL" id="RZC03136.1"/>
    </source>
</evidence>
<sequence length="300" mass="33790">MGSCGREGVVRQYIRSKVPRLRWTPELHRCFVYAIETLGGHYKATPKLVLQLMDVKGLTISHVKSHLQMYRSMKGDRSCRQDRTSTQHRKQSFQKHDDRFVDEVSDVGFHSCFKSIKKESDSLSSCTNFSSKRARIEKTSLLSGILQCSQRICEAVPNPYTTFYDYQQSMAEQKGIKKICVCSIWQQTQPLSTTFPMLPKQESDFLQVAKLNDKHPLNEVGNTWRVGLGAEDEDIEGCELSLSISLPQPHPSSQKSNNASSVSETSEAFSLCPEFSNNYMGCSSSSNVPKTINLDLSLAI</sequence>
<protein>
    <submittedName>
        <fullName evidence="7">Putative Myb family transcription factor</fullName>
    </submittedName>
</protein>
<proteinExistence type="predicted"/>
<dbReference type="NCBIfam" id="TIGR01557">
    <property type="entry name" value="myb_SHAQKYF"/>
    <property type="match status" value="1"/>
</dbReference>
<feature type="region of interest" description="Disordered" evidence="5">
    <location>
        <begin position="73"/>
        <end position="92"/>
    </location>
</feature>
<dbReference type="PANTHER" id="PTHR31314:SF155">
    <property type="entry name" value="GLYCOSYLTRANSFERASE"/>
    <property type="match status" value="1"/>
</dbReference>
<dbReference type="Proteomes" id="UP000053555">
    <property type="component" value="Unassembled WGS sequence"/>
</dbReference>
<evidence type="ECO:0000256" key="1">
    <source>
        <dbReference type="ARBA" id="ARBA00004123"/>
    </source>
</evidence>
<reference evidence="7" key="1">
    <citation type="submission" date="2014-07" db="EMBL/GenBank/DDBJ databases">
        <title>Identification of a novel salt tolerance gene in wild soybean by whole-genome sequencing.</title>
        <authorList>
            <person name="Lam H.-M."/>
            <person name="Qi X."/>
            <person name="Li M.-W."/>
            <person name="Liu X."/>
            <person name="Xie M."/>
            <person name="Ni M."/>
            <person name="Xu X."/>
        </authorList>
    </citation>
    <scope>NUCLEOTIDE SEQUENCE [LARGE SCALE GENOMIC DNA]</scope>
    <source>
        <tissue evidence="7">Root</tissue>
    </source>
</reference>
<dbReference type="Gramene" id="XM_028382850.1">
    <property type="protein sequence ID" value="XP_028238651.1"/>
    <property type="gene ID" value="LOC114417804"/>
</dbReference>
<gene>
    <name evidence="8" type="ORF">D0Y65_017985</name>
    <name evidence="7" type="ORF">glysoja_039073</name>
</gene>
<dbReference type="GO" id="GO:0003677">
    <property type="term" value="F:DNA binding"/>
    <property type="evidence" value="ECO:0007669"/>
    <property type="project" value="InterPro"/>
</dbReference>
<feature type="compositionally biased region" description="Basic and acidic residues" evidence="5">
    <location>
        <begin position="73"/>
        <end position="85"/>
    </location>
</feature>
<dbReference type="InterPro" id="IPR017930">
    <property type="entry name" value="Myb_dom"/>
</dbReference>
<dbReference type="Pfam" id="PF00249">
    <property type="entry name" value="Myb_DNA-binding"/>
    <property type="match status" value="1"/>
</dbReference>
<feature type="domain" description="HTH myb-type" evidence="6">
    <location>
        <begin position="15"/>
        <end position="75"/>
    </location>
</feature>
<name>A0A0B2NUF1_GLYSO</name>
<dbReference type="EMBL" id="QZWG01000007">
    <property type="protein sequence ID" value="RZC03136.1"/>
    <property type="molecule type" value="Genomic_DNA"/>
</dbReference>
<dbReference type="EMBL" id="KN672243">
    <property type="protein sequence ID" value="KHM98903.1"/>
    <property type="molecule type" value="Genomic_DNA"/>
</dbReference>
<organism evidence="7">
    <name type="scientific">Glycine soja</name>
    <name type="common">Wild soybean</name>
    <dbReference type="NCBI Taxonomy" id="3848"/>
    <lineage>
        <taxon>Eukaryota</taxon>
        <taxon>Viridiplantae</taxon>
        <taxon>Streptophyta</taxon>
        <taxon>Embryophyta</taxon>
        <taxon>Tracheophyta</taxon>
        <taxon>Spermatophyta</taxon>
        <taxon>Magnoliopsida</taxon>
        <taxon>eudicotyledons</taxon>
        <taxon>Gunneridae</taxon>
        <taxon>Pentapetalae</taxon>
        <taxon>rosids</taxon>
        <taxon>fabids</taxon>
        <taxon>Fabales</taxon>
        <taxon>Fabaceae</taxon>
        <taxon>Papilionoideae</taxon>
        <taxon>50 kb inversion clade</taxon>
        <taxon>NPAAA clade</taxon>
        <taxon>indigoferoid/millettioid clade</taxon>
        <taxon>Phaseoleae</taxon>
        <taxon>Glycine</taxon>
        <taxon>Glycine subgen. Soja</taxon>
    </lineage>
</organism>
<keyword evidence="9" id="KW-1185">Reference proteome</keyword>
<evidence type="ECO:0000256" key="3">
    <source>
        <dbReference type="ARBA" id="ARBA00023163"/>
    </source>
</evidence>
<dbReference type="AlphaFoldDB" id="A0A0B2NUF1"/>
<reference evidence="8 9" key="2">
    <citation type="submission" date="2018-09" db="EMBL/GenBank/DDBJ databases">
        <title>A high-quality reference genome of wild soybean provides a powerful tool to mine soybean genomes.</title>
        <authorList>
            <person name="Xie M."/>
            <person name="Chung C.Y.L."/>
            <person name="Li M.-W."/>
            <person name="Wong F.-L."/>
            <person name="Chan T.-F."/>
            <person name="Lam H.-M."/>
        </authorList>
    </citation>
    <scope>NUCLEOTIDE SEQUENCE [LARGE SCALE GENOMIC DNA]</scope>
    <source>
        <strain evidence="9">cv. W05</strain>
        <tissue evidence="8">Hypocotyl of etiolated seedlings</tissue>
    </source>
</reference>
<keyword evidence="2" id="KW-0805">Transcription regulation</keyword>
<accession>A0A0B2NUF1</accession>
<evidence type="ECO:0000256" key="5">
    <source>
        <dbReference type="SAM" id="MobiDB-lite"/>
    </source>
</evidence>
<dbReference type="Proteomes" id="UP000289340">
    <property type="component" value="Chromosome 7"/>
</dbReference>
<dbReference type="Gene3D" id="1.10.10.60">
    <property type="entry name" value="Homeodomain-like"/>
    <property type="match status" value="1"/>
</dbReference>
<dbReference type="SUPFAM" id="SSF46689">
    <property type="entry name" value="Homeodomain-like"/>
    <property type="match status" value="1"/>
</dbReference>
<dbReference type="PROSITE" id="PS51294">
    <property type="entry name" value="HTH_MYB"/>
    <property type="match status" value="1"/>
</dbReference>
<dbReference type="GO" id="GO:0003700">
    <property type="term" value="F:DNA-binding transcription factor activity"/>
    <property type="evidence" value="ECO:0007669"/>
    <property type="project" value="InterPro"/>
</dbReference>
<dbReference type="InterPro" id="IPR006447">
    <property type="entry name" value="Myb_dom_plants"/>
</dbReference>
<dbReference type="InterPro" id="IPR046955">
    <property type="entry name" value="PHR1-like"/>
</dbReference>
<dbReference type="InterPro" id="IPR001005">
    <property type="entry name" value="SANT/Myb"/>
</dbReference>
<evidence type="ECO:0000313" key="7">
    <source>
        <dbReference type="EMBL" id="KHM98903.1"/>
    </source>
</evidence>
<evidence type="ECO:0000313" key="9">
    <source>
        <dbReference type="Proteomes" id="UP000289340"/>
    </source>
</evidence>